<dbReference type="InterPro" id="IPR009045">
    <property type="entry name" value="Zn_M74/Hedgehog-like"/>
</dbReference>
<dbReference type="EMBL" id="PP511715">
    <property type="protein sequence ID" value="XCD06825.1"/>
    <property type="molecule type" value="Genomic_DNA"/>
</dbReference>
<dbReference type="Pfam" id="PF08291">
    <property type="entry name" value="Peptidase_M15_3"/>
    <property type="match status" value="1"/>
</dbReference>
<feature type="domain" description="Peptidase M15A C-terminal" evidence="1">
    <location>
        <begin position="39"/>
        <end position="92"/>
    </location>
</feature>
<evidence type="ECO:0000313" key="5">
    <source>
        <dbReference type="EMBL" id="XCD06825.1"/>
    </source>
</evidence>
<evidence type="ECO:0000313" key="4">
    <source>
        <dbReference type="EMBL" id="XCD05216.1"/>
    </source>
</evidence>
<reference evidence="2" key="1">
    <citation type="submission" date="2024-03" db="EMBL/GenBank/DDBJ databases">
        <title>Diverse circular DNA viruses in blood, oral, and fecal samples of captive lemurs.</title>
        <authorList>
            <person name="Paietta E.N."/>
            <person name="Kraberger S."/>
            <person name="Lund M.C."/>
            <person name="Custer J.M."/>
            <person name="Vargas K.M."/>
            <person name="Ehmke E.E."/>
            <person name="Yoder A.D."/>
            <person name="Varsani A."/>
        </authorList>
    </citation>
    <scope>NUCLEOTIDE SEQUENCE</scope>
    <source>
        <strain evidence="2">Duke_18_32</strain>
        <strain evidence="3">Duke_23FS_23</strain>
        <strain evidence="4">Duke_24FS_45</strain>
        <strain evidence="5">Duke_26_31</strain>
    </source>
</reference>
<name>A0AAU8ATK5_9VIRU</name>
<dbReference type="EMBL" id="PP511530">
    <property type="protein sequence ID" value="XCD05216.1"/>
    <property type="molecule type" value="Genomic_DNA"/>
</dbReference>
<dbReference type="SUPFAM" id="SSF55166">
    <property type="entry name" value="Hedgehog/DD-peptidase"/>
    <property type="match status" value="1"/>
</dbReference>
<dbReference type="Gene3D" id="3.30.1380.10">
    <property type="match status" value="1"/>
</dbReference>
<dbReference type="EMBL" id="PP511453">
    <property type="protein sequence ID" value="XCD04386.1"/>
    <property type="molecule type" value="Genomic_DNA"/>
</dbReference>
<dbReference type="InterPro" id="IPR013230">
    <property type="entry name" value="Peptidase_M15A_C"/>
</dbReference>
<evidence type="ECO:0000259" key="1">
    <source>
        <dbReference type="Pfam" id="PF08291"/>
    </source>
</evidence>
<dbReference type="EMBL" id="PP511332">
    <property type="protein sequence ID" value="XCD03238.1"/>
    <property type="molecule type" value="Genomic_DNA"/>
</dbReference>
<accession>A0AAU8ATK5</accession>
<evidence type="ECO:0000313" key="2">
    <source>
        <dbReference type="EMBL" id="XCD03238.1"/>
    </source>
</evidence>
<evidence type="ECO:0000313" key="3">
    <source>
        <dbReference type="EMBL" id="XCD04386.1"/>
    </source>
</evidence>
<sequence length="124" mass="14663">MENHHWCCLCCPRLCLKFSWTMNVSLMSFIETLLENNYHFTVTSAKRTFEQNFLCKGSSNSQHLVGEAIDIKPYGFTSYNMLLTFIKDNYQGQKSFSYDQLILYPTFIHISFSDRMRCQTIDKR</sequence>
<proteinExistence type="predicted"/>
<protein>
    <submittedName>
        <fullName evidence="2">Peptidase</fullName>
    </submittedName>
</protein>
<organism evidence="2">
    <name type="scientific">Dulem virus 238</name>
    <dbReference type="NCBI Taxonomy" id="3145715"/>
    <lineage>
        <taxon>Viruses</taxon>
        <taxon>Monodnaviria</taxon>
        <taxon>Sangervirae</taxon>
        <taxon>Phixviricota</taxon>
        <taxon>Malgrandaviricetes</taxon>
        <taxon>Petitvirales</taxon>
        <taxon>Microviridae</taxon>
        <taxon>Microvirus</taxon>
    </lineage>
</organism>